<dbReference type="EMBL" id="BQNB010015900">
    <property type="protein sequence ID" value="GJT45416.1"/>
    <property type="molecule type" value="Genomic_DNA"/>
</dbReference>
<reference evidence="2" key="2">
    <citation type="submission" date="2022-01" db="EMBL/GenBank/DDBJ databases">
        <authorList>
            <person name="Yamashiro T."/>
            <person name="Shiraishi A."/>
            <person name="Satake H."/>
            <person name="Nakayama K."/>
        </authorList>
    </citation>
    <scope>NUCLEOTIDE SEQUENCE</scope>
</reference>
<evidence type="ECO:0000313" key="2">
    <source>
        <dbReference type="EMBL" id="GJT45416.1"/>
    </source>
</evidence>
<dbReference type="Proteomes" id="UP001151760">
    <property type="component" value="Unassembled WGS sequence"/>
</dbReference>
<evidence type="ECO:0000256" key="1">
    <source>
        <dbReference type="SAM" id="MobiDB-lite"/>
    </source>
</evidence>
<feature type="region of interest" description="Disordered" evidence="1">
    <location>
        <begin position="220"/>
        <end position="243"/>
    </location>
</feature>
<accession>A0ABQ5E1W0</accession>
<proteinExistence type="predicted"/>
<gene>
    <name evidence="2" type="ORF">Tco_0954131</name>
</gene>
<reference evidence="2" key="1">
    <citation type="journal article" date="2022" name="Int. J. Mol. Sci.">
        <title>Draft Genome of Tanacetum Coccineum: Genomic Comparison of Closely Related Tanacetum-Family Plants.</title>
        <authorList>
            <person name="Yamashiro T."/>
            <person name="Shiraishi A."/>
            <person name="Nakayama K."/>
            <person name="Satake H."/>
        </authorList>
    </citation>
    <scope>NUCLEOTIDE SEQUENCE</scope>
</reference>
<sequence>MTSTVVNNSVFRGFFEKQKLTRPNFIDWYRNLRIVLSFEDKLTYLEHPIHVALVPAPGQQIHRDALAAHTTWVKPSKEIVGLMLMTMDPDIQKNMEHLGAYDMLKGLKTLYIDNLERLGHPVSLSLAVSLVLVSLSEEYDSFVQNYNMHGMGKTVNELHVLLKLHEQTLPKKDVTHALHAIRVGKVQKNNHKNKKPHMATKGNNGQGKTKLAYAPAYAPSYAPKPKIPPPPKKDNPAKDAATNTMITSGTKGKYEAEAMSFEPQCHLGHVSKKRIEKLQHDGLLNSTDIESFGKCVSCLSGKMAGKPYSHKVERP</sequence>
<organism evidence="2 3">
    <name type="scientific">Tanacetum coccineum</name>
    <dbReference type="NCBI Taxonomy" id="301880"/>
    <lineage>
        <taxon>Eukaryota</taxon>
        <taxon>Viridiplantae</taxon>
        <taxon>Streptophyta</taxon>
        <taxon>Embryophyta</taxon>
        <taxon>Tracheophyta</taxon>
        <taxon>Spermatophyta</taxon>
        <taxon>Magnoliopsida</taxon>
        <taxon>eudicotyledons</taxon>
        <taxon>Gunneridae</taxon>
        <taxon>Pentapetalae</taxon>
        <taxon>asterids</taxon>
        <taxon>campanulids</taxon>
        <taxon>Asterales</taxon>
        <taxon>Asteraceae</taxon>
        <taxon>Asteroideae</taxon>
        <taxon>Anthemideae</taxon>
        <taxon>Anthemidinae</taxon>
        <taxon>Tanacetum</taxon>
    </lineage>
</organism>
<keyword evidence="3" id="KW-1185">Reference proteome</keyword>
<name>A0ABQ5E1W0_9ASTR</name>
<evidence type="ECO:0008006" key="4">
    <source>
        <dbReference type="Google" id="ProtNLM"/>
    </source>
</evidence>
<evidence type="ECO:0000313" key="3">
    <source>
        <dbReference type="Proteomes" id="UP001151760"/>
    </source>
</evidence>
<comment type="caution">
    <text evidence="2">The sequence shown here is derived from an EMBL/GenBank/DDBJ whole genome shotgun (WGS) entry which is preliminary data.</text>
</comment>
<feature type="region of interest" description="Disordered" evidence="1">
    <location>
        <begin position="190"/>
        <end position="209"/>
    </location>
</feature>
<protein>
    <recommendedName>
        <fullName evidence="4">Zinc finger, CCHC-type</fullName>
    </recommendedName>
</protein>